<accession>A0ABQ8WL85</accession>
<feature type="transmembrane region" description="Helical" evidence="8">
    <location>
        <begin position="207"/>
        <end position="227"/>
    </location>
</feature>
<dbReference type="EMBL" id="JAPVEB010000003">
    <property type="protein sequence ID" value="KAJ5270817.1"/>
    <property type="molecule type" value="Genomic_DNA"/>
</dbReference>
<feature type="transmembrane region" description="Helical" evidence="8">
    <location>
        <begin position="174"/>
        <end position="195"/>
    </location>
</feature>
<feature type="domain" description="Amino acid permease/ SLC12A" evidence="9">
    <location>
        <begin position="47"/>
        <end position="524"/>
    </location>
</feature>
<dbReference type="PANTHER" id="PTHR43341:SF39">
    <property type="entry name" value="AMINO ACID TRANSPORTER (EUROFUNG)-RELATED"/>
    <property type="match status" value="1"/>
</dbReference>
<dbReference type="InterPro" id="IPR004841">
    <property type="entry name" value="AA-permease/SLC12A_dom"/>
</dbReference>
<dbReference type="PROSITE" id="PS00218">
    <property type="entry name" value="AMINO_ACID_PERMEASE_1"/>
    <property type="match status" value="1"/>
</dbReference>
<evidence type="ECO:0000313" key="11">
    <source>
        <dbReference type="Proteomes" id="UP001220256"/>
    </source>
</evidence>
<feature type="region of interest" description="Disordered" evidence="7">
    <location>
        <begin position="1"/>
        <end position="24"/>
    </location>
</feature>
<evidence type="ECO:0000256" key="4">
    <source>
        <dbReference type="ARBA" id="ARBA00022970"/>
    </source>
</evidence>
<dbReference type="InterPro" id="IPR050524">
    <property type="entry name" value="APC_YAT"/>
</dbReference>
<evidence type="ECO:0000256" key="3">
    <source>
        <dbReference type="ARBA" id="ARBA00022692"/>
    </source>
</evidence>
<dbReference type="InterPro" id="IPR004840">
    <property type="entry name" value="Amino_acid_permease_CS"/>
</dbReference>
<feature type="transmembrane region" description="Helical" evidence="8">
    <location>
        <begin position="50"/>
        <end position="69"/>
    </location>
</feature>
<keyword evidence="11" id="KW-1185">Reference proteome</keyword>
<dbReference type="Proteomes" id="UP001220256">
    <property type="component" value="Unassembled WGS sequence"/>
</dbReference>
<sequence length="560" mass="59979">MEGHKDGEAIDQTVMGSPSGAEDTEVETARDVLEGGQSVKRGIKARHFKLMAFGSAVGTGLFLAIGEALSRGGPLSVFLSYTLTSMAVYGTMQCLGEMGTWMPVTGAIPLYCSRFVDDALGFAVGWNVSADARFHVSGSLTSGQVWYANAMVVCTEASAAAIVIQYWTTTVNPAVWITIVIIVVILLNIIAVSIFGEAEFIFSIVKLTTMIGLLILSLVIDLGGAPAQDRLGFRYWMVPGAMNEYIGTGAAGRFAGWFATVIAAGFAFGGSEGIIAAAGEAKDPRKNIPTAIRIIFFRILVFYVLGSLAVGLIVPYNDPRLLSGGAGAAASPWVIGIVNAGIPVLPSILNAVILISAISVANNMLFNASRYLYSLAQCGQAPRFLLRCSSRGIPYFAVGITSSMTLLTYMTVSSGANKAFLWFMNITTFSSFLTWMTIALSYIRFRAAIKAQGIGIKALPYRTPFQPYAAYFSLVYFGFVALGNGFAVFTDGNWSTSDFIAAYIGLPIYIFLFAFWKIFKRTKLVRASSADLSFPGQTTVHDGLNLENVGTGYSESLKPT</sequence>
<gene>
    <name evidence="10" type="ORF">N7505_006575</name>
</gene>
<name>A0ABQ8WL85_PENCH</name>
<feature type="transmembrane region" description="Helical" evidence="8">
    <location>
        <begin position="254"/>
        <end position="279"/>
    </location>
</feature>
<feature type="transmembrane region" description="Helical" evidence="8">
    <location>
        <begin position="419"/>
        <end position="443"/>
    </location>
</feature>
<feature type="transmembrane region" description="Helical" evidence="8">
    <location>
        <begin position="393"/>
        <end position="413"/>
    </location>
</feature>
<evidence type="ECO:0000313" key="10">
    <source>
        <dbReference type="EMBL" id="KAJ5270817.1"/>
    </source>
</evidence>
<dbReference type="Gene3D" id="1.20.1740.10">
    <property type="entry name" value="Amino acid/polyamine transporter I"/>
    <property type="match status" value="1"/>
</dbReference>
<keyword evidence="6 8" id="KW-0472">Membrane</keyword>
<feature type="transmembrane region" description="Helical" evidence="8">
    <location>
        <begin position="500"/>
        <end position="519"/>
    </location>
</feature>
<keyword evidence="3 8" id="KW-0812">Transmembrane</keyword>
<reference evidence="10 11" key="1">
    <citation type="journal article" date="2023" name="IMA Fungus">
        <title>Comparative genomic study of the Penicillium genus elucidates a diverse pangenome and 15 lateral gene transfer events.</title>
        <authorList>
            <person name="Petersen C."/>
            <person name="Sorensen T."/>
            <person name="Nielsen M.R."/>
            <person name="Sondergaard T.E."/>
            <person name="Sorensen J.L."/>
            <person name="Fitzpatrick D.A."/>
            <person name="Frisvad J.C."/>
            <person name="Nielsen K.L."/>
        </authorList>
    </citation>
    <scope>NUCLEOTIDE SEQUENCE [LARGE SCALE GENOMIC DNA]</scope>
    <source>
        <strain evidence="10 11">IBT 3361</strain>
    </source>
</reference>
<dbReference type="Pfam" id="PF00324">
    <property type="entry name" value="AA_permease"/>
    <property type="match status" value="1"/>
</dbReference>
<dbReference type="PIRSF" id="PIRSF006060">
    <property type="entry name" value="AA_transporter"/>
    <property type="match status" value="1"/>
</dbReference>
<keyword evidence="5 8" id="KW-1133">Transmembrane helix</keyword>
<feature type="transmembrane region" description="Helical" evidence="8">
    <location>
        <begin position="145"/>
        <end position="168"/>
    </location>
</feature>
<comment type="caution">
    <text evidence="10">The sequence shown here is derived from an EMBL/GenBank/DDBJ whole genome shotgun (WGS) entry which is preliminary data.</text>
</comment>
<proteinExistence type="predicted"/>
<evidence type="ECO:0000256" key="5">
    <source>
        <dbReference type="ARBA" id="ARBA00022989"/>
    </source>
</evidence>
<evidence type="ECO:0000256" key="8">
    <source>
        <dbReference type="SAM" id="Phobius"/>
    </source>
</evidence>
<dbReference type="PANTHER" id="PTHR43341">
    <property type="entry name" value="AMINO ACID PERMEASE"/>
    <property type="match status" value="1"/>
</dbReference>
<evidence type="ECO:0000259" key="9">
    <source>
        <dbReference type="Pfam" id="PF00324"/>
    </source>
</evidence>
<evidence type="ECO:0000256" key="2">
    <source>
        <dbReference type="ARBA" id="ARBA00022448"/>
    </source>
</evidence>
<evidence type="ECO:0000256" key="7">
    <source>
        <dbReference type="SAM" id="MobiDB-lite"/>
    </source>
</evidence>
<evidence type="ECO:0000256" key="1">
    <source>
        <dbReference type="ARBA" id="ARBA00004141"/>
    </source>
</evidence>
<feature type="transmembrane region" description="Helical" evidence="8">
    <location>
        <begin position="333"/>
        <end position="361"/>
    </location>
</feature>
<evidence type="ECO:0000256" key="6">
    <source>
        <dbReference type="ARBA" id="ARBA00023136"/>
    </source>
</evidence>
<keyword evidence="2" id="KW-0813">Transport</keyword>
<comment type="subcellular location">
    <subcellularLocation>
        <location evidence="1">Membrane</location>
        <topology evidence="1">Multi-pass membrane protein</topology>
    </subcellularLocation>
</comment>
<feature type="transmembrane region" description="Helical" evidence="8">
    <location>
        <begin position="468"/>
        <end position="488"/>
    </location>
</feature>
<organism evidence="10 11">
    <name type="scientific">Penicillium chrysogenum</name>
    <name type="common">Penicillium notatum</name>
    <dbReference type="NCBI Taxonomy" id="5076"/>
    <lineage>
        <taxon>Eukaryota</taxon>
        <taxon>Fungi</taxon>
        <taxon>Dikarya</taxon>
        <taxon>Ascomycota</taxon>
        <taxon>Pezizomycotina</taxon>
        <taxon>Eurotiomycetes</taxon>
        <taxon>Eurotiomycetidae</taxon>
        <taxon>Eurotiales</taxon>
        <taxon>Aspergillaceae</taxon>
        <taxon>Penicillium</taxon>
        <taxon>Penicillium chrysogenum species complex</taxon>
    </lineage>
</organism>
<feature type="transmembrane region" description="Helical" evidence="8">
    <location>
        <begin position="291"/>
        <end position="313"/>
    </location>
</feature>
<keyword evidence="4" id="KW-0029">Amino-acid transport</keyword>
<protein>
    <recommendedName>
        <fullName evidence="9">Amino acid permease/ SLC12A domain-containing protein</fullName>
    </recommendedName>
</protein>